<dbReference type="Proteomes" id="UP000663852">
    <property type="component" value="Unassembled WGS sequence"/>
</dbReference>
<keyword evidence="5" id="KW-1185">Reference proteome</keyword>
<keyword evidence="2" id="KW-0732">Signal</keyword>
<feature type="compositionally biased region" description="Polar residues" evidence="1">
    <location>
        <begin position="455"/>
        <end position="467"/>
    </location>
</feature>
<feature type="signal peptide" evidence="2">
    <location>
        <begin position="1"/>
        <end position="23"/>
    </location>
</feature>
<evidence type="ECO:0000256" key="2">
    <source>
        <dbReference type="SAM" id="SignalP"/>
    </source>
</evidence>
<evidence type="ECO:0000313" key="3">
    <source>
        <dbReference type="EMBL" id="CAF0972022.1"/>
    </source>
</evidence>
<dbReference type="Proteomes" id="UP000663828">
    <property type="component" value="Unassembled WGS sequence"/>
</dbReference>
<dbReference type="AlphaFoldDB" id="A0A814EPM5"/>
<feature type="chain" id="PRO_5036224297" evidence="2">
    <location>
        <begin position="24"/>
        <end position="703"/>
    </location>
</feature>
<gene>
    <name evidence="4" type="ORF">EDS130_LOCUS37753</name>
    <name evidence="3" type="ORF">XAT740_LOCUS11717</name>
</gene>
<sequence length="703" mass="77657">MCSLIILVCSLTALLIICSVVDSSKFDKSLTLWKRSRIYRSAETNAIAGIDPDSALVSQSNMDLPWERFIINGPSTVSLLGQLMVVSSKLDFSFRDYQPDYTFVYMRYPSSFRATLTQIANDGWEAFLGAHINMNKIQASMALIPKQVQIALQTLASKKSTPRIINMLLPSTLQEIERLGKSCVTLANITHVSFLTVMNLLGEVIATTETTRGLQETKLRQTEIELNVSRTMQVEMTKLGETIRSHYNEAREAVQTAQKEYSRALRKIPTGFQSLLYDLGRAVIGITKTAGQTLVQGNLGGMGSVVGGGTQSALSMGAGQALTYGKLFSESISKALPRVNDVLNMGKNLLSSTVNPSKELEAYKVTFETFLGSIAAGKNNNFKDKASKLMQTGVSLMDETVNQVKQAMNSGKEIDQNVAQSLTNRFNQLAQDTKPMEAAEEMNGGGVPPSPPATGPSTEPGDSSQNEKFAVQLSLNRLQSSESRYDKIFDQLKQNQEEVAKLMGKIASLDMTRIHYKEILELLREALHLLSRVREQWGQLVLFFAEIATRAEITLSGTLGPFITQANQAGTESLTLDERLFYVDLLKAQAIEIDSQTQMLYLMSRTYVDMSTNYVMTRLAGLSKMLAARDDNERNQFLAQLKQETQMTQAAVTGLVTERKNSYNSAIQKRRVELENFLAKLGGPDADDQAAIEAGQKLLENKL</sequence>
<dbReference type="PANTHER" id="PTHR33488">
    <property type="entry name" value="ZGC:162509"/>
    <property type="match status" value="1"/>
</dbReference>
<dbReference type="OrthoDB" id="5406275at2759"/>
<dbReference type="EMBL" id="CAJNOR010000648">
    <property type="protein sequence ID" value="CAF0972022.1"/>
    <property type="molecule type" value="Genomic_DNA"/>
</dbReference>
<organism evidence="3 5">
    <name type="scientific">Adineta ricciae</name>
    <name type="common">Rotifer</name>
    <dbReference type="NCBI Taxonomy" id="249248"/>
    <lineage>
        <taxon>Eukaryota</taxon>
        <taxon>Metazoa</taxon>
        <taxon>Spiralia</taxon>
        <taxon>Gnathifera</taxon>
        <taxon>Rotifera</taxon>
        <taxon>Eurotatoria</taxon>
        <taxon>Bdelloidea</taxon>
        <taxon>Adinetida</taxon>
        <taxon>Adinetidae</taxon>
        <taxon>Adineta</taxon>
    </lineage>
</organism>
<reference evidence="3" key="1">
    <citation type="submission" date="2021-02" db="EMBL/GenBank/DDBJ databases">
        <authorList>
            <person name="Nowell W R."/>
        </authorList>
    </citation>
    <scope>NUCLEOTIDE SEQUENCE</scope>
</reference>
<evidence type="ECO:0000256" key="1">
    <source>
        <dbReference type="SAM" id="MobiDB-lite"/>
    </source>
</evidence>
<evidence type="ECO:0000313" key="4">
    <source>
        <dbReference type="EMBL" id="CAF1424535.1"/>
    </source>
</evidence>
<dbReference type="PANTHER" id="PTHR33488:SF2">
    <property type="entry name" value="EARLY ENDOSOME ANTIGEN 1-LIKE"/>
    <property type="match status" value="1"/>
</dbReference>
<feature type="region of interest" description="Disordered" evidence="1">
    <location>
        <begin position="436"/>
        <end position="467"/>
    </location>
</feature>
<evidence type="ECO:0000313" key="5">
    <source>
        <dbReference type="Proteomes" id="UP000663828"/>
    </source>
</evidence>
<comment type="caution">
    <text evidence="3">The sequence shown here is derived from an EMBL/GenBank/DDBJ whole genome shotgun (WGS) entry which is preliminary data.</text>
</comment>
<protein>
    <submittedName>
        <fullName evidence="3">Uncharacterized protein</fullName>
    </submittedName>
</protein>
<name>A0A814EPM5_ADIRI</name>
<accession>A0A814EPM5</accession>
<proteinExistence type="predicted"/>
<dbReference type="EMBL" id="CAJNOJ010000379">
    <property type="protein sequence ID" value="CAF1424535.1"/>
    <property type="molecule type" value="Genomic_DNA"/>
</dbReference>